<gene>
    <name evidence="2" type="ORF">APZ42_009553</name>
</gene>
<accession>A0A164DXZ6</accession>
<feature type="compositionally biased region" description="Basic and acidic residues" evidence="1">
    <location>
        <begin position="120"/>
        <end position="132"/>
    </location>
</feature>
<sequence length="184" mass="20863">MATQDELRDADLIVAAPDAVIRGLSPTRSFASDLTSRLDPATLISKRSHHRRNFTRNVNKVKMVIHETGPSIYLNDLITKTNDHYEQYIYYHHRYCAKLGVTDDTWLENLRHDYNTAHEEFATARRPGHDTEQPAPRATTRTRAQVRPGSVESTRQPEFAPLEVPVSTSRPGVVESTRQPESAS</sequence>
<evidence type="ECO:0000256" key="1">
    <source>
        <dbReference type="SAM" id="MobiDB-lite"/>
    </source>
</evidence>
<feature type="compositionally biased region" description="Polar residues" evidence="1">
    <location>
        <begin position="166"/>
        <end position="184"/>
    </location>
</feature>
<dbReference type="EMBL" id="LRGB01025642">
    <property type="protein sequence ID" value="KZR96226.1"/>
    <property type="molecule type" value="Genomic_DNA"/>
</dbReference>
<feature type="non-terminal residue" evidence="2">
    <location>
        <position position="184"/>
    </location>
</feature>
<reference evidence="2 3" key="1">
    <citation type="submission" date="2016-03" db="EMBL/GenBank/DDBJ databases">
        <title>EvidentialGene: Evidence-directed Construction of Genes on Genomes.</title>
        <authorList>
            <person name="Gilbert D.G."/>
            <person name="Choi J.-H."/>
            <person name="Mockaitis K."/>
            <person name="Colbourne J."/>
            <person name="Pfrender M."/>
        </authorList>
    </citation>
    <scope>NUCLEOTIDE SEQUENCE [LARGE SCALE GENOMIC DNA]</scope>
    <source>
        <strain evidence="2 3">Xinb3</strain>
        <tissue evidence="2">Complete organism</tissue>
    </source>
</reference>
<dbReference type="Proteomes" id="UP000076858">
    <property type="component" value="Unassembled WGS sequence"/>
</dbReference>
<name>A0A164DXZ6_9CRUS</name>
<proteinExistence type="predicted"/>
<organism evidence="2 3">
    <name type="scientific">Daphnia magna</name>
    <dbReference type="NCBI Taxonomy" id="35525"/>
    <lineage>
        <taxon>Eukaryota</taxon>
        <taxon>Metazoa</taxon>
        <taxon>Ecdysozoa</taxon>
        <taxon>Arthropoda</taxon>
        <taxon>Crustacea</taxon>
        <taxon>Branchiopoda</taxon>
        <taxon>Diplostraca</taxon>
        <taxon>Cladocera</taxon>
        <taxon>Anomopoda</taxon>
        <taxon>Daphniidae</taxon>
        <taxon>Daphnia</taxon>
    </lineage>
</organism>
<dbReference type="OrthoDB" id="6378730at2759"/>
<evidence type="ECO:0000313" key="3">
    <source>
        <dbReference type="Proteomes" id="UP000076858"/>
    </source>
</evidence>
<dbReference type="AlphaFoldDB" id="A0A164DXZ6"/>
<comment type="caution">
    <text evidence="2">The sequence shown here is derived from an EMBL/GenBank/DDBJ whole genome shotgun (WGS) entry which is preliminary data.</text>
</comment>
<protein>
    <submittedName>
        <fullName evidence="2">Uncharacterized protein</fullName>
    </submittedName>
</protein>
<feature type="region of interest" description="Disordered" evidence="1">
    <location>
        <begin position="120"/>
        <end position="184"/>
    </location>
</feature>
<evidence type="ECO:0000313" key="2">
    <source>
        <dbReference type="EMBL" id="KZR96226.1"/>
    </source>
</evidence>
<keyword evidence="3" id="KW-1185">Reference proteome</keyword>